<organism evidence="1 2">
    <name type="scientific">Pocillopora damicornis</name>
    <name type="common">Cauliflower coral</name>
    <name type="synonym">Millepora damicornis</name>
    <dbReference type="NCBI Taxonomy" id="46731"/>
    <lineage>
        <taxon>Eukaryota</taxon>
        <taxon>Metazoa</taxon>
        <taxon>Cnidaria</taxon>
        <taxon>Anthozoa</taxon>
        <taxon>Hexacorallia</taxon>
        <taxon>Scleractinia</taxon>
        <taxon>Astrocoeniina</taxon>
        <taxon>Pocilloporidae</taxon>
        <taxon>Pocillopora</taxon>
    </lineage>
</organism>
<accession>A0A3M6V4M3</accession>
<reference evidence="1 2" key="1">
    <citation type="journal article" date="2018" name="Sci. Rep.">
        <title>Comparative analysis of the Pocillopora damicornis genome highlights role of immune system in coral evolution.</title>
        <authorList>
            <person name="Cunning R."/>
            <person name="Bay R.A."/>
            <person name="Gillette P."/>
            <person name="Baker A.C."/>
            <person name="Traylor-Knowles N."/>
        </authorList>
    </citation>
    <scope>NUCLEOTIDE SEQUENCE [LARGE SCALE GENOMIC DNA]</scope>
    <source>
        <strain evidence="1">RSMAS</strain>
        <tissue evidence="1">Whole animal</tissue>
    </source>
</reference>
<evidence type="ECO:0000313" key="2">
    <source>
        <dbReference type="Proteomes" id="UP000275408"/>
    </source>
</evidence>
<name>A0A3M6V4M3_POCDA</name>
<sequence length="115" mass="13303">RCRGCRKRRNVRSNSFFEEFPRVPLGKLLQKVHFFSAEDSQRRISRLLDLNASLISKISRHLQDGCPRDSGQANHALWWTYCGKMHTTEEDVHKGTHGFLGLLGHNIHLHKATSR</sequence>
<dbReference type="AlphaFoldDB" id="A0A3M6V4M3"/>
<dbReference type="EMBL" id="RCHS01000131">
    <property type="protein sequence ID" value="RMX60674.1"/>
    <property type="molecule type" value="Genomic_DNA"/>
</dbReference>
<protein>
    <submittedName>
        <fullName evidence="1">Uncharacterized protein</fullName>
    </submittedName>
</protein>
<dbReference type="Proteomes" id="UP000275408">
    <property type="component" value="Unassembled WGS sequence"/>
</dbReference>
<feature type="non-terminal residue" evidence="1">
    <location>
        <position position="115"/>
    </location>
</feature>
<gene>
    <name evidence="1" type="ORF">pdam_00021129</name>
</gene>
<keyword evidence="2" id="KW-1185">Reference proteome</keyword>
<evidence type="ECO:0000313" key="1">
    <source>
        <dbReference type="EMBL" id="RMX60674.1"/>
    </source>
</evidence>
<feature type="non-terminal residue" evidence="1">
    <location>
        <position position="1"/>
    </location>
</feature>
<comment type="caution">
    <text evidence="1">The sequence shown here is derived from an EMBL/GenBank/DDBJ whole genome shotgun (WGS) entry which is preliminary data.</text>
</comment>
<proteinExistence type="predicted"/>